<comment type="caution">
    <text evidence="3">The sequence shown here is derived from an EMBL/GenBank/DDBJ whole genome shotgun (WGS) entry which is preliminary data.</text>
</comment>
<evidence type="ECO:0008006" key="5">
    <source>
        <dbReference type="Google" id="ProtNLM"/>
    </source>
</evidence>
<feature type="transmembrane region" description="Helical" evidence="2">
    <location>
        <begin position="105"/>
        <end position="122"/>
    </location>
</feature>
<keyword evidence="2" id="KW-0812">Transmembrane</keyword>
<gene>
    <name evidence="3" type="ORF">GCM10009838_22760</name>
</gene>
<dbReference type="RefSeq" id="WP_344656926.1">
    <property type="nucleotide sequence ID" value="NZ_BAAAQM010000010.1"/>
</dbReference>
<sequence length="163" mass="16754">MMVFTRDAPTGKPHGSAEPHGSGPQGTDAKQPVDSAATSRGTRRIGRLLVASGLGLLPWMYVLAAGLPAVMTAPRWPAAWIGLDVLEAAGLIATGLLASRGDHRHALAAAATAALLVVDAWFDTMTATSTSDLGAAIAMALCPELPLAAVCGWLAIRASRQHI</sequence>
<protein>
    <recommendedName>
        <fullName evidence="5">LPXTG-motif cell wall anchor domain protein</fullName>
    </recommendedName>
</protein>
<organism evidence="3 4">
    <name type="scientific">Catenulispora subtropica</name>
    <dbReference type="NCBI Taxonomy" id="450798"/>
    <lineage>
        <taxon>Bacteria</taxon>
        <taxon>Bacillati</taxon>
        <taxon>Actinomycetota</taxon>
        <taxon>Actinomycetes</taxon>
        <taxon>Catenulisporales</taxon>
        <taxon>Catenulisporaceae</taxon>
        <taxon>Catenulispora</taxon>
    </lineage>
</organism>
<keyword evidence="4" id="KW-1185">Reference proteome</keyword>
<proteinExistence type="predicted"/>
<evidence type="ECO:0000313" key="3">
    <source>
        <dbReference type="EMBL" id="GAA1964839.1"/>
    </source>
</evidence>
<dbReference type="EMBL" id="BAAAQM010000010">
    <property type="protein sequence ID" value="GAA1964839.1"/>
    <property type="molecule type" value="Genomic_DNA"/>
</dbReference>
<name>A0ABP5CKL2_9ACTN</name>
<feature type="transmembrane region" description="Helical" evidence="2">
    <location>
        <begin position="48"/>
        <end position="71"/>
    </location>
</feature>
<keyword evidence="2" id="KW-0472">Membrane</keyword>
<evidence type="ECO:0000256" key="1">
    <source>
        <dbReference type="SAM" id="MobiDB-lite"/>
    </source>
</evidence>
<accession>A0ABP5CKL2</accession>
<dbReference type="Proteomes" id="UP001499854">
    <property type="component" value="Unassembled WGS sequence"/>
</dbReference>
<feature type="transmembrane region" description="Helical" evidence="2">
    <location>
        <begin position="134"/>
        <end position="156"/>
    </location>
</feature>
<feature type="transmembrane region" description="Helical" evidence="2">
    <location>
        <begin position="77"/>
        <end position="98"/>
    </location>
</feature>
<evidence type="ECO:0000313" key="4">
    <source>
        <dbReference type="Proteomes" id="UP001499854"/>
    </source>
</evidence>
<feature type="region of interest" description="Disordered" evidence="1">
    <location>
        <begin position="1"/>
        <end position="39"/>
    </location>
</feature>
<evidence type="ECO:0000256" key="2">
    <source>
        <dbReference type="SAM" id="Phobius"/>
    </source>
</evidence>
<reference evidence="4" key="1">
    <citation type="journal article" date="2019" name="Int. J. Syst. Evol. Microbiol.">
        <title>The Global Catalogue of Microorganisms (GCM) 10K type strain sequencing project: providing services to taxonomists for standard genome sequencing and annotation.</title>
        <authorList>
            <consortium name="The Broad Institute Genomics Platform"/>
            <consortium name="The Broad Institute Genome Sequencing Center for Infectious Disease"/>
            <person name="Wu L."/>
            <person name="Ma J."/>
        </authorList>
    </citation>
    <scope>NUCLEOTIDE SEQUENCE [LARGE SCALE GENOMIC DNA]</scope>
    <source>
        <strain evidence="4">JCM 16013</strain>
    </source>
</reference>
<keyword evidence="2" id="KW-1133">Transmembrane helix</keyword>